<evidence type="ECO:0000313" key="1">
    <source>
        <dbReference type="EMBL" id="KAK1321464.1"/>
    </source>
</evidence>
<name>A0AAV9F8D9_ACOCL</name>
<reference evidence="1" key="1">
    <citation type="journal article" date="2023" name="Nat. Commun.">
        <title>Diploid and tetraploid genomes of Acorus and the evolution of monocots.</title>
        <authorList>
            <person name="Ma L."/>
            <person name="Liu K.W."/>
            <person name="Li Z."/>
            <person name="Hsiao Y.Y."/>
            <person name="Qi Y."/>
            <person name="Fu T."/>
            <person name="Tang G.D."/>
            <person name="Zhang D."/>
            <person name="Sun W.H."/>
            <person name="Liu D.K."/>
            <person name="Li Y."/>
            <person name="Chen G.Z."/>
            <person name="Liu X.D."/>
            <person name="Liao X.Y."/>
            <person name="Jiang Y.T."/>
            <person name="Yu X."/>
            <person name="Hao Y."/>
            <person name="Huang J."/>
            <person name="Zhao X.W."/>
            <person name="Ke S."/>
            <person name="Chen Y.Y."/>
            <person name="Wu W.L."/>
            <person name="Hsu J.L."/>
            <person name="Lin Y.F."/>
            <person name="Huang M.D."/>
            <person name="Li C.Y."/>
            <person name="Huang L."/>
            <person name="Wang Z.W."/>
            <person name="Zhao X."/>
            <person name="Zhong W.Y."/>
            <person name="Peng D.H."/>
            <person name="Ahmad S."/>
            <person name="Lan S."/>
            <person name="Zhang J.S."/>
            <person name="Tsai W.C."/>
            <person name="Van de Peer Y."/>
            <person name="Liu Z.J."/>
        </authorList>
    </citation>
    <scope>NUCLEOTIDE SEQUENCE</scope>
    <source>
        <strain evidence="1">CP</strain>
    </source>
</reference>
<reference evidence="1" key="2">
    <citation type="submission" date="2023-06" db="EMBL/GenBank/DDBJ databases">
        <authorList>
            <person name="Ma L."/>
            <person name="Liu K.-W."/>
            <person name="Li Z."/>
            <person name="Hsiao Y.-Y."/>
            <person name="Qi Y."/>
            <person name="Fu T."/>
            <person name="Tang G."/>
            <person name="Zhang D."/>
            <person name="Sun W.-H."/>
            <person name="Liu D.-K."/>
            <person name="Li Y."/>
            <person name="Chen G.-Z."/>
            <person name="Liu X.-D."/>
            <person name="Liao X.-Y."/>
            <person name="Jiang Y.-T."/>
            <person name="Yu X."/>
            <person name="Hao Y."/>
            <person name="Huang J."/>
            <person name="Zhao X.-W."/>
            <person name="Ke S."/>
            <person name="Chen Y.-Y."/>
            <person name="Wu W.-L."/>
            <person name="Hsu J.-L."/>
            <person name="Lin Y.-F."/>
            <person name="Huang M.-D."/>
            <person name="Li C.-Y."/>
            <person name="Huang L."/>
            <person name="Wang Z.-W."/>
            <person name="Zhao X."/>
            <person name="Zhong W.-Y."/>
            <person name="Peng D.-H."/>
            <person name="Ahmad S."/>
            <person name="Lan S."/>
            <person name="Zhang J.-S."/>
            <person name="Tsai W.-C."/>
            <person name="Van De Peer Y."/>
            <person name="Liu Z.-J."/>
        </authorList>
    </citation>
    <scope>NUCLEOTIDE SEQUENCE</scope>
    <source>
        <strain evidence="1">CP</strain>
        <tissue evidence="1">Leaves</tissue>
    </source>
</reference>
<evidence type="ECO:0000313" key="2">
    <source>
        <dbReference type="Proteomes" id="UP001180020"/>
    </source>
</evidence>
<accession>A0AAV9F8D9</accession>
<organism evidence="1 2">
    <name type="scientific">Acorus calamus</name>
    <name type="common">Sweet flag</name>
    <dbReference type="NCBI Taxonomy" id="4465"/>
    <lineage>
        <taxon>Eukaryota</taxon>
        <taxon>Viridiplantae</taxon>
        <taxon>Streptophyta</taxon>
        <taxon>Embryophyta</taxon>
        <taxon>Tracheophyta</taxon>
        <taxon>Spermatophyta</taxon>
        <taxon>Magnoliopsida</taxon>
        <taxon>Liliopsida</taxon>
        <taxon>Acoraceae</taxon>
        <taxon>Acorus</taxon>
    </lineage>
</organism>
<keyword evidence="2" id="KW-1185">Reference proteome</keyword>
<gene>
    <name evidence="1" type="ORF">QJS10_CPA03g00886</name>
</gene>
<dbReference type="Proteomes" id="UP001180020">
    <property type="component" value="Unassembled WGS sequence"/>
</dbReference>
<proteinExistence type="predicted"/>
<dbReference type="AlphaFoldDB" id="A0AAV9F8D9"/>
<dbReference type="EMBL" id="JAUJYO010000003">
    <property type="protein sequence ID" value="KAK1321464.1"/>
    <property type="molecule type" value="Genomic_DNA"/>
</dbReference>
<sequence>MKTRQFWSFFGGFVSLPRKAATDDDRSTDPCETVMVLNDMIQGDSEAPRFEVKGCPPSKRKAPKVFKLRRKQMKNSESCNIQNAGEDVGYAGT</sequence>
<protein>
    <submittedName>
        <fullName evidence="1">Uncharacterized protein</fullName>
    </submittedName>
</protein>
<comment type="caution">
    <text evidence="1">The sequence shown here is derived from an EMBL/GenBank/DDBJ whole genome shotgun (WGS) entry which is preliminary data.</text>
</comment>